<accession>A0A446BV12</accession>
<dbReference type="AlphaFoldDB" id="A0A446BV12"/>
<reference evidence="1 2" key="1">
    <citation type="submission" date="2018-04" db="EMBL/GenBank/DDBJ databases">
        <authorList>
            <person name="Huttner S."/>
            <person name="Dainat J."/>
        </authorList>
    </citation>
    <scope>NUCLEOTIDE SEQUENCE [LARGE SCALE GENOMIC DNA]</scope>
</reference>
<protein>
    <submittedName>
        <fullName evidence="1">4e8498ae-56c6-4467-bf83-ccfc34cb2f59</fullName>
    </submittedName>
</protein>
<name>A0A446BV12_9PEZI</name>
<evidence type="ECO:0000313" key="1">
    <source>
        <dbReference type="EMBL" id="SPQ26382.1"/>
    </source>
</evidence>
<organism evidence="1 2">
    <name type="scientific">Thermothielavioides terrestris</name>
    <dbReference type="NCBI Taxonomy" id="2587410"/>
    <lineage>
        <taxon>Eukaryota</taxon>
        <taxon>Fungi</taxon>
        <taxon>Dikarya</taxon>
        <taxon>Ascomycota</taxon>
        <taxon>Pezizomycotina</taxon>
        <taxon>Sordariomycetes</taxon>
        <taxon>Sordariomycetidae</taxon>
        <taxon>Sordariales</taxon>
        <taxon>Chaetomiaceae</taxon>
        <taxon>Thermothielavioides</taxon>
    </lineage>
</organism>
<dbReference type="EMBL" id="OUUZ01000017">
    <property type="protein sequence ID" value="SPQ26382.1"/>
    <property type="molecule type" value="Genomic_DNA"/>
</dbReference>
<proteinExistence type="predicted"/>
<gene>
    <name evidence="1" type="ORF">TT172_LOCUS8801</name>
</gene>
<sequence>MTKKERNALKEEGKYFYY</sequence>
<evidence type="ECO:0000313" key="2">
    <source>
        <dbReference type="Proteomes" id="UP000289323"/>
    </source>
</evidence>
<dbReference type="Proteomes" id="UP000289323">
    <property type="component" value="Unassembled WGS sequence"/>
</dbReference>